<comment type="caution">
    <text evidence="1">The sequence shown here is derived from an EMBL/GenBank/DDBJ whole genome shotgun (WGS) entry which is preliminary data.</text>
</comment>
<organism evidence="1 2">
    <name type="scientific">Caerostris extrusa</name>
    <name type="common">Bark spider</name>
    <name type="synonym">Caerostris bankana</name>
    <dbReference type="NCBI Taxonomy" id="172846"/>
    <lineage>
        <taxon>Eukaryota</taxon>
        <taxon>Metazoa</taxon>
        <taxon>Ecdysozoa</taxon>
        <taxon>Arthropoda</taxon>
        <taxon>Chelicerata</taxon>
        <taxon>Arachnida</taxon>
        <taxon>Araneae</taxon>
        <taxon>Araneomorphae</taxon>
        <taxon>Entelegynae</taxon>
        <taxon>Araneoidea</taxon>
        <taxon>Araneidae</taxon>
        <taxon>Caerostris</taxon>
    </lineage>
</organism>
<feature type="non-terminal residue" evidence="1">
    <location>
        <position position="1"/>
    </location>
</feature>
<dbReference type="AlphaFoldDB" id="A0AAV4N5K1"/>
<name>A0AAV4N5K1_CAEEX</name>
<reference evidence="1 2" key="1">
    <citation type="submission" date="2021-06" db="EMBL/GenBank/DDBJ databases">
        <title>Caerostris extrusa draft genome.</title>
        <authorList>
            <person name="Kono N."/>
            <person name="Arakawa K."/>
        </authorList>
    </citation>
    <scope>NUCLEOTIDE SEQUENCE [LARGE SCALE GENOMIC DNA]</scope>
</reference>
<proteinExistence type="predicted"/>
<protein>
    <submittedName>
        <fullName evidence="1">Uncharacterized protein</fullName>
    </submittedName>
</protein>
<keyword evidence="2" id="KW-1185">Reference proteome</keyword>
<sequence>VDSNPSASFRCRESRDQASYVAFEPWLYVTTQPFYEPVICNATSTNIIFYTDITSRSFMSLQSQRHGSPTLYAGPSWGQLETDMGQPMCNRHATPLKELRR</sequence>
<dbReference type="Proteomes" id="UP001054945">
    <property type="component" value="Unassembled WGS sequence"/>
</dbReference>
<gene>
    <name evidence="1" type="ORF">CEXT_86551</name>
</gene>
<accession>A0AAV4N5K1</accession>
<evidence type="ECO:0000313" key="1">
    <source>
        <dbReference type="EMBL" id="GIX79997.1"/>
    </source>
</evidence>
<dbReference type="EMBL" id="BPLR01002992">
    <property type="protein sequence ID" value="GIX79997.1"/>
    <property type="molecule type" value="Genomic_DNA"/>
</dbReference>
<evidence type="ECO:0000313" key="2">
    <source>
        <dbReference type="Proteomes" id="UP001054945"/>
    </source>
</evidence>